<comment type="caution">
    <text evidence="1">The sequence shown here is derived from an EMBL/GenBank/DDBJ whole genome shotgun (WGS) entry which is preliminary data.</text>
</comment>
<sequence length="194" mass="21866">MVLRPSDKLWYGLPAREIPHGIQPISYDVHSREHGEFWARNEFPYIEGLNGQRVHGTEIGPLSLLKRPPHVVIIYGEPAQIVWLVNASSFWDGRDIKAKLSGHAACAYAVAGVLKEDEPKVVLPCVGERRRAYAQDNELSFSLPAEKLEKIVEALEELERREGGLIPFSVSLLPKHPLKESYKEIAREIGIKID</sequence>
<reference evidence="1" key="1">
    <citation type="journal article" date="2020" name="mSystems">
        <title>Genome- and Community-Level Interaction Insights into Carbon Utilization and Element Cycling Functions of Hydrothermarchaeota in Hydrothermal Sediment.</title>
        <authorList>
            <person name="Zhou Z."/>
            <person name="Liu Y."/>
            <person name="Xu W."/>
            <person name="Pan J."/>
            <person name="Luo Z.H."/>
            <person name="Li M."/>
        </authorList>
    </citation>
    <scope>NUCLEOTIDE SEQUENCE [LARGE SCALE GENOMIC DNA]</scope>
    <source>
        <strain evidence="1">SpSt-1259</strain>
    </source>
</reference>
<dbReference type="EMBL" id="DSFE01000017">
    <property type="protein sequence ID" value="HEU97353.1"/>
    <property type="molecule type" value="Genomic_DNA"/>
</dbReference>
<accession>A0A7C2YZ27</accession>
<gene>
    <name evidence="1" type="ORF">ENO36_00655</name>
</gene>
<name>A0A7C2YZ27_9CREN</name>
<organism evidence="1">
    <name type="scientific">Fervidicoccus fontis</name>
    <dbReference type="NCBI Taxonomy" id="683846"/>
    <lineage>
        <taxon>Archaea</taxon>
        <taxon>Thermoproteota</taxon>
        <taxon>Thermoprotei</taxon>
        <taxon>Fervidicoccales</taxon>
        <taxon>Fervidicoccaceae</taxon>
        <taxon>Fervidicoccus</taxon>
    </lineage>
</organism>
<dbReference type="PANTHER" id="PTHR37954">
    <property type="entry name" value="BLL4979 PROTEIN"/>
    <property type="match status" value="1"/>
</dbReference>
<dbReference type="PANTHER" id="PTHR37954:SF3">
    <property type="entry name" value="DUF169 DOMAIN-CONTAINING PROTEIN"/>
    <property type="match status" value="1"/>
</dbReference>
<proteinExistence type="predicted"/>
<dbReference type="InterPro" id="IPR003748">
    <property type="entry name" value="DUF169"/>
</dbReference>
<dbReference type="AlphaFoldDB" id="A0A7C2YZ27"/>
<evidence type="ECO:0000313" key="1">
    <source>
        <dbReference type="EMBL" id="HEU97353.1"/>
    </source>
</evidence>
<dbReference type="Pfam" id="PF02596">
    <property type="entry name" value="DUF169"/>
    <property type="match status" value="1"/>
</dbReference>
<dbReference type="Proteomes" id="UP000885664">
    <property type="component" value="Unassembled WGS sequence"/>
</dbReference>
<protein>
    <submittedName>
        <fullName evidence="1">Uncharacterized protein</fullName>
    </submittedName>
</protein>